<organism evidence="1 2">
    <name type="scientific">Actinopolyspora erythraea</name>
    <dbReference type="NCBI Taxonomy" id="414996"/>
    <lineage>
        <taxon>Bacteria</taxon>
        <taxon>Bacillati</taxon>
        <taxon>Actinomycetota</taxon>
        <taxon>Actinomycetes</taxon>
        <taxon>Actinopolysporales</taxon>
        <taxon>Actinopolysporaceae</taxon>
        <taxon>Actinopolyspora</taxon>
    </lineage>
</organism>
<accession>A0ABR4WYE0</accession>
<gene>
    <name evidence="1" type="ORF">IL38_24200</name>
</gene>
<reference evidence="1 2" key="1">
    <citation type="journal article" date="2014" name="PLoS ONE">
        <title>Identification and Characterization of a New Erythromycin Biosynthetic Gene Cluster in Actinopolyspora erythraea YIM90600, a Novel Erythronolide-Producing Halophilic Actinomycete Isolated from Salt Field.</title>
        <authorList>
            <person name="Chen D."/>
            <person name="Feng J."/>
            <person name="Huang L."/>
            <person name="Zhang Q."/>
            <person name="Wu J."/>
            <person name="Zhu X."/>
            <person name="Duan Y."/>
            <person name="Xu Z."/>
        </authorList>
    </citation>
    <scope>NUCLEOTIDE SEQUENCE [LARGE SCALE GENOMIC DNA]</scope>
    <source>
        <strain evidence="1 2">YIM90600</strain>
    </source>
</reference>
<protein>
    <recommendedName>
        <fullName evidence="3">MarR family transcriptional regulator</fullName>
    </recommendedName>
</protein>
<proteinExistence type="predicted"/>
<name>A0ABR4WYE0_9ACTN</name>
<dbReference type="EMBL" id="JPMV01000046">
    <property type="protein sequence ID" value="KGI79399.1"/>
    <property type="molecule type" value="Genomic_DNA"/>
</dbReference>
<dbReference type="Proteomes" id="UP000029737">
    <property type="component" value="Unassembled WGS sequence"/>
</dbReference>
<keyword evidence="2" id="KW-1185">Reference proteome</keyword>
<evidence type="ECO:0000313" key="1">
    <source>
        <dbReference type="EMBL" id="KGI79399.1"/>
    </source>
</evidence>
<dbReference type="RefSeq" id="WP_043578975.1">
    <property type="nucleotide sequence ID" value="NZ_KN214181.1"/>
</dbReference>
<comment type="caution">
    <text evidence="1">The sequence shown here is derived from an EMBL/GenBank/DDBJ whole genome shotgun (WGS) entry which is preliminary data.</text>
</comment>
<evidence type="ECO:0008006" key="3">
    <source>
        <dbReference type="Google" id="ProtNLM"/>
    </source>
</evidence>
<sequence>MQTHIADWIVVAAGREEVCFDCCGHCRIDVLAAWSGQSHEVARRAVEQAGSRGLVDWTDSPRWFFPTRSGLALVLRAAWPPDTTGVAWWIPPAPRHPAACAICRQRPSTATWVTAVGASAVP</sequence>
<evidence type="ECO:0000313" key="2">
    <source>
        <dbReference type="Proteomes" id="UP000029737"/>
    </source>
</evidence>